<dbReference type="Pfam" id="PF12686">
    <property type="entry name" value="DUF3800"/>
    <property type="match status" value="1"/>
</dbReference>
<accession>A0A7M3T6P4</accession>
<dbReference type="AlphaFoldDB" id="A0A7M3T6P4"/>
<name>A0A7M3T6P4_9RHOB</name>
<dbReference type="RefSeq" id="WP_165103031.1">
    <property type="nucleotide sequence ID" value="NZ_CP049056.1"/>
</dbReference>
<dbReference type="Proteomes" id="UP000503336">
    <property type="component" value="Chromosome"/>
</dbReference>
<gene>
    <name evidence="1" type="ORF">G5B40_20805</name>
</gene>
<evidence type="ECO:0000313" key="1">
    <source>
        <dbReference type="EMBL" id="QIE57675.1"/>
    </source>
</evidence>
<organism evidence="1 2">
    <name type="scientific">Pikeienuella piscinae</name>
    <dbReference type="NCBI Taxonomy" id="2748098"/>
    <lineage>
        <taxon>Bacteria</taxon>
        <taxon>Pseudomonadati</taxon>
        <taxon>Pseudomonadota</taxon>
        <taxon>Alphaproteobacteria</taxon>
        <taxon>Rhodobacterales</taxon>
        <taxon>Paracoccaceae</taxon>
        <taxon>Pikeienuella</taxon>
    </lineage>
</organism>
<protein>
    <submittedName>
        <fullName evidence="1">DUF3800 domain-containing protein</fullName>
    </submittedName>
</protein>
<sequence length="274" mass="31573">MIDHSFTVFIDESGDEGFVFRNPPDKGSSDWFVVSAVVSFSNQQDRVRNLAARVRAAIGKEPKNLLHFADMSHERRVRAYHEINQENLRFVSVLVNKREIARPEIFQAQRGRLYYYSVRLLLERVSWLCRDAAKKRGLASPSARVILEHRKRLRHDDLVAYIARLTTISAEDRWLADSAADVRIDWNVIDARLMETAAKSQYAGLQIADIVASGIRTGLEANLYGNTEHRYAKMAVKQTYQRSGNFTSYGFKFFPTIPDSTHEYMHWVYKHCVG</sequence>
<proteinExistence type="predicted"/>
<keyword evidence="2" id="KW-1185">Reference proteome</keyword>
<dbReference type="InterPro" id="IPR024524">
    <property type="entry name" value="DUF3800"/>
</dbReference>
<evidence type="ECO:0000313" key="2">
    <source>
        <dbReference type="Proteomes" id="UP000503336"/>
    </source>
</evidence>
<dbReference type="KEGG" id="hdh:G5B40_20805"/>
<dbReference type="EMBL" id="CP049056">
    <property type="protein sequence ID" value="QIE57675.1"/>
    <property type="molecule type" value="Genomic_DNA"/>
</dbReference>
<reference evidence="1 2" key="1">
    <citation type="submission" date="2020-02" db="EMBL/GenBank/DDBJ databases">
        <title>complete genome sequence of Rhodobacteraceae bacterium.</title>
        <authorList>
            <person name="Park J."/>
            <person name="Kim Y.-S."/>
            <person name="Kim K.-H."/>
        </authorList>
    </citation>
    <scope>NUCLEOTIDE SEQUENCE [LARGE SCALE GENOMIC DNA]</scope>
    <source>
        <strain evidence="1 2">RR4-56</strain>
    </source>
</reference>